<protein>
    <submittedName>
        <fullName evidence="4">Acetyl esterase/lipase</fullName>
    </submittedName>
    <submittedName>
        <fullName evidence="5">Alpha/beta fold hydrolase</fullName>
    </submittedName>
</protein>
<organism evidence="5 6">
    <name type="scientific">Erythrobacter ramosus</name>
    <dbReference type="NCBI Taxonomy" id="35811"/>
    <lineage>
        <taxon>Bacteria</taxon>
        <taxon>Pseudomonadati</taxon>
        <taxon>Pseudomonadota</taxon>
        <taxon>Alphaproteobacteria</taxon>
        <taxon>Sphingomonadales</taxon>
        <taxon>Erythrobacteraceae</taxon>
        <taxon>Erythrobacter/Porphyrobacter group</taxon>
        <taxon>Erythrobacter</taxon>
    </lineage>
</organism>
<evidence type="ECO:0000256" key="1">
    <source>
        <dbReference type="ARBA" id="ARBA00022801"/>
    </source>
</evidence>
<dbReference type="AlphaFoldDB" id="A0A6I4ULU7"/>
<gene>
    <name evidence="4" type="ORF">FHS52_002101</name>
    <name evidence="5" type="ORF">GRI59_09210</name>
</gene>
<dbReference type="OrthoDB" id="1094230at2"/>
<dbReference type="Proteomes" id="UP000548685">
    <property type="component" value="Unassembled WGS sequence"/>
</dbReference>
<name>A0A6I4ULU7_9SPHN</name>
<feature type="chain" id="PRO_5026168946" evidence="2">
    <location>
        <begin position="23"/>
        <end position="674"/>
    </location>
</feature>
<comment type="caution">
    <text evidence="5">The sequence shown here is derived from an EMBL/GenBank/DDBJ whole genome shotgun (WGS) entry which is preliminary data.</text>
</comment>
<dbReference type="Pfam" id="PF00326">
    <property type="entry name" value="Peptidase_S9"/>
    <property type="match status" value="1"/>
</dbReference>
<evidence type="ECO:0000259" key="3">
    <source>
        <dbReference type="Pfam" id="PF00326"/>
    </source>
</evidence>
<dbReference type="GO" id="GO:0004252">
    <property type="term" value="F:serine-type endopeptidase activity"/>
    <property type="evidence" value="ECO:0007669"/>
    <property type="project" value="TreeGrafter"/>
</dbReference>
<dbReference type="SUPFAM" id="SSF82171">
    <property type="entry name" value="DPP6 N-terminal domain-like"/>
    <property type="match status" value="1"/>
</dbReference>
<evidence type="ECO:0000313" key="6">
    <source>
        <dbReference type="Proteomes" id="UP000430021"/>
    </source>
</evidence>
<dbReference type="InterPro" id="IPR029058">
    <property type="entry name" value="AB_hydrolase_fold"/>
</dbReference>
<keyword evidence="2" id="KW-0732">Signal</keyword>
<evidence type="ECO:0000313" key="5">
    <source>
        <dbReference type="EMBL" id="MXP38784.1"/>
    </source>
</evidence>
<feature type="domain" description="Peptidase S9 prolyl oligopeptidase catalytic" evidence="3">
    <location>
        <begin position="466"/>
        <end position="672"/>
    </location>
</feature>
<dbReference type="Gene3D" id="3.40.50.1820">
    <property type="entry name" value="alpha/beta hydrolase"/>
    <property type="match status" value="1"/>
</dbReference>
<reference evidence="5 6" key="1">
    <citation type="submission" date="2019-12" db="EMBL/GenBank/DDBJ databases">
        <title>Genomic-based taxomic classification of the family Erythrobacteraceae.</title>
        <authorList>
            <person name="Xu L."/>
        </authorList>
    </citation>
    <scope>NUCLEOTIDE SEQUENCE [LARGE SCALE GENOMIC DNA]</scope>
    <source>
        <strain evidence="5 6">JCM 10282</strain>
    </source>
</reference>
<sequence>MILANKAALAARDLLLAGSVLAAGAFSSDAWAQESADAAATRFGARGDVLDISLSPSGNKIVFVAAGPGHTEVVNVIDFTADAAVKPVLTNTEKVVDIDSCQWASEERLLCQFSGMGGGNGSILIPFDRLIALNADGTNIRMLSQRDSPRALGINQFGGDVIALDVAGEEGMVMMTRNFIPETTTGSRLGNEKRGLGVDLVDTANGRGRVREQPDDATLRYIADEQGQVRIKVQALSDINGNLTGAYRYFFRKPDSSSWVPLEALTIDGMPVERMIPLAVDSARNVAFGFVTKSGYDAIAEVALDGTGSGKLLMARGDVDVDGLIRIGRKNRVVGASYATEKREIAYFDPALAKLAADLGKALPDQPLVNIVGASADEQKLLLIASSDTQPGMVYLFDRKARALEPLLPLRPRLEGQAMGQMKPVSYPARDGTMIPAYLTLPPGSNGKGLPAIVLPHGGPAARDEWGFDWLVQYFTAKGYAVLQPNYRGSSGYGEAWYGRNGFKAWEVAIGDVNDAGRWLVSEGIVVPDKLAVAGWSYGGYAALQSQVLDPALFKAVVAIAPVTDLGFLIADARDYTNSRLVRDYVGEGPHVASGSPRRHAEKFAAPVALFHGTRDLNVDVRHAQAMERALKEAGKSVTYREYADLQHGLDDSAARAEMLADIGRFLDEALAGG</sequence>
<keyword evidence="7" id="KW-1185">Reference proteome</keyword>
<dbReference type="EMBL" id="WTYB01000002">
    <property type="protein sequence ID" value="MXP38784.1"/>
    <property type="molecule type" value="Genomic_DNA"/>
</dbReference>
<dbReference type="GO" id="GO:0006508">
    <property type="term" value="P:proteolysis"/>
    <property type="evidence" value="ECO:0007669"/>
    <property type="project" value="InterPro"/>
</dbReference>
<dbReference type="InterPro" id="IPR001375">
    <property type="entry name" value="Peptidase_S9_cat"/>
</dbReference>
<dbReference type="PANTHER" id="PTHR42776">
    <property type="entry name" value="SERINE PEPTIDASE S9 FAMILY MEMBER"/>
    <property type="match status" value="1"/>
</dbReference>
<accession>A0A6I4ULU7</accession>
<evidence type="ECO:0000313" key="7">
    <source>
        <dbReference type="Proteomes" id="UP000548685"/>
    </source>
</evidence>
<evidence type="ECO:0000256" key="2">
    <source>
        <dbReference type="SAM" id="SignalP"/>
    </source>
</evidence>
<proteinExistence type="predicted"/>
<dbReference type="EMBL" id="JACICE010000002">
    <property type="protein sequence ID" value="MBB3776132.1"/>
    <property type="molecule type" value="Genomic_DNA"/>
</dbReference>
<dbReference type="PANTHER" id="PTHR42776:SF27">
    <property type="entry name" value="DIPEPTIDYL PEPTIDASE FAMILY MEMBER 6"/>
    <property type="match status" value="1"/>
</dbReference>
<dbReference type="Proteomes" id="UP000430021">
    <property type="component" value="Unassembled WGS sequence"/>
</dbReference>
<evidence type="ECO:0000313" key="4">
    <source>
        <dbReference type="EMBL" id="MBB3776132.1"/>
    </source>
</evidence>
<feature type="signal peptide" evidence="2">
    <location>
        <begin position="1"/>
        <end position="22"/>
    </location>
</feature>
<dbReference type="SUPFAM" id="SSF53474">
    <property type="entry name" value="alpha/beta-Hydrolases"/>
    <property type="match status" value="1"/>
</dbReference>
<keyword evidence="1 5" id="KW-0378">Hydrolase</keyword>
<reference evidence="4 7" key="2">
    <citation type="submission" date="2020-08" db="EMBL/GenBank/DDBJ databases">
        <title>Genomic Encyclopedia of Type Strains, Phase IV (KMG-IV): sequencing the most valuable type-strain genomes for metagenomic binning, comparative biology and taxonomic classification.</title>
        <authorList>
            <person name="Goeker M."/>
        </authorList>
    </citation>
    <scope>NUCLEOTIDE SEQUENCE [LARGE SCALE GENOMIC DNA]</scope>
    <source>
        <strain evidence="4 7">DSM 8510</strain>
    </source>
</reference>
<dbReference type="RefSeq" id="WP_160760894.1">
    <property type="nucleotide sequence ID" value="NZ_BAAADZ010000010.1"/>
</dbReference>